<dbReference type="Pfam" id="PF00107">
    <property type="entry name" value="ADH_zinc_N"/>
    <property type="match status" value="1"/>
</dbReference>
<keyword evidence="7" id="KW-1185">Reference proteome</keyword>
<dbReference type="SUPFAM" id="SSF51735">
    <property type="entry name" value="NAD(P)-binding Rossmann-fold domains"/>
    <property type="match status" value="1"/>
</dbReference>
<dbReference type="Pfam" id="PF08240">
    <property type="entry name" value="ADH_N"/>
    <property type="match status" value="1"/>
</dbReference>
<organism evidence="6 7">
    <name type="scientific">Thermatribacter velox</name>
    <dbReference type="NCBI Taxonomy" id="3039681"/>
    <lineage>
        <taxon>Bacteria</taxon>
        <taxon>Pseudomonadati</taxon>
        <taxon>Atribacterota</taxon>
        <taxon>Atribacteria</taxon>
        <taxon>Atribacterales</taxon>
        <taxon>Thermatribacteraceae</taxon>
        <taxon>Thermatribacter</taxon>
    </lineage>
</organism>
<dbReference type="PANTHER" id="PTHR43401:SF2">
    <property type="entry name" value="L-THREONINE 3-DEHYDROGENASE"/>
    <property type="match status" value="1"/>
</dbReference>
<accession>A0ABZ2YCB6</accession>
<dbReference type="PROSITE" id="PS00059">
    <property type="entry name" value="ADH_ZINC"/>
    <property type="match status" value="1"/>
</dbReference>
<evidence type="ECO:0000313" key="6">
    <source>
        <dbReference type="EMBL" id="WZL76640.1"/>
    </source>
</evidence>
<dbReference type="Gene3D" id="3.90.180.10">
    <property type="entry name" value="Medium-chain alcohol dehydrogenases, catalytic domain"/>
    <property type="match status" value="1"/>
</dbReference>
<dbReference type="InterPro" id="IPR013154">
    <property type="entry name" value="ADH-like_N"/>
</dbReference>
<dbReference type="PANTHER" id="PTHR43401">
    <property type="entry name" value="L-THREONINE 3-DEHYDROGENASE"/>
    <property type="match status" value="1"/>
</dbReference>
<dbReference type="InterPro" id="IPR036291">
    <property type="entry name" value="NAD(P)-bd_dom_sf"/>
</dbReference>
<dbReference type="EMBL" id="CP121689">
    <property type="protein sequence ID" value="WZL76640.1"/>
    <property type="molecule type" value="Genomic_DNA"/>
</dbReference>
<comment type="cofactor">
    <cofactor evidence="4">
        <name>Zn(2+)</name>
        <dbReference type="ChEBI" id="CHEBI:29105"/>
    </cofactor>
</comment>
<dbReference type="InterPro" id="IPR050129">
    <property type="entry name" value="Zn_alcohol_dh"/>
</dbReference>
<dbReference type="Gene3D" id="3.40.50.720">
    <property type="entry name" value="NAD(P)-binding Rossmann-like Domain"/>
    <property type="match status" value="1"/>
</dbReference>
<dbReference type="SMART" id="SM00829">
    <property type="entry name" value="PKS_ER"/>
    <property type="match status" value="1"/>
</dbReference>
<reference evidence="6 7" key="1">
    <citation type="submission" date="2023-03" db="EMBL/GenBank/DDBJ databases">
        <title>Novel Species.</title>
        <authorList>
            <person name="Ma S."/>
        </authorList>
    </citation>
    <scope>NUCLEOTIDE SEQUENCE [LARGE SCALE GENOMIC DNA]</scope>
    <source>
        <strain evidence="6 7">B11</strain>
    </source>
</reference>
<evidence type="ECO:0000256" key="4">
    <source>
        <dbReference type="RuleBase" id="RU361277"/>
    </source>
</evidence>
<name>A0ABZ2YCB6_9BACT</name>
<evidence type="ECO:0000256" key="2">
    <source>
        <dbReference type="ARBA" id="ARBA00022833"/>
    </source>
</evidence>
<keyword evidence="3" id="KW-0560">Oxidoreductase</keyword>
<evidence type="ECO:0000313" key="7">
    <source>
        <dbReference type="Proteomes" id="UP001461341"/>
    </source>
</evidence>
<proteinExistence type="inferred from homology"/>
<dbReference type="Proteomes" id="UP001461341">
    <property type="component" value="Chromosome"/>
</dbReference>
<dbReference type="InterPro" id="IPR020843">
    <property type="entry name" value="ER"/>
</dbReference>
<evidence type="ECO:0000256" key="1">
    <source>
        <dbReference type="ARBA" id="ARBA00022723"/>
    </source>
</evidence>
<dbReference type="InterPro" id="IPR011032">
    <property type="entry name" value="GroES-like_sf"/>
</dbReference>
<dbReference type="RefSeq" id="WP_369018804.1">
    <property type="nucleotide sequence ID" value="NZ_CP121689.1"/>
</dbReference>
<protein>
    <submittedName>
        <fullName evidence="6">Zinc-dependent alcohol dehydrogenase family protein</fullName>
    </submittedName>
</protein>
<dbReference type="InterPro" id="IPR013149">
    <property type="entry name" value="ADH-like_C"/>
</dbReference>
<evidence type="ECO:0000256" key="3">
    <source>
        <dbReference type="ARBA" id="ARBA00023002"/>
    </source>
</evidence>
<keyword evidence="1 4" id="KW-0479">Metal-binding</keyword>
<dbReference type="InterPro" id="IPR002328">
    <property type="entry name" value="ADH_Zn_CS"/>
</dbReference>
<feature type="domain" description="Enoyl reductase (ER)" evidence="5">
    <location>
        <begin position="9"/>
        <end position="334"/>
    </location>
</feature>
<comment type="similarity">
    <text evidence="4">Belongs to the zinc-containing alcohol dehydrogenase family.</text>
</comment>
<dbReference type="SUPFAM" id="SSF50129">
    <property type="entry name" value="GroES-like"/>
    <property type="match status" value="1"/>
</dbReference>
<dbReference type="CDD" id="cd08234">
    <property type="entry name" value="threonine_DH_like"/>
    <property type="match status" value="1"/>
</dbReference>
<sequence length="337" mass="36518">MLACVFKAKNQWAVEEVAEPECGPDEVIVRVKACGICGTDLHILQAEYFSDFPIIAGHEFSGVVERVGEKVTQFKPGDRVTADPNIFCDRCYYCKINKNNHCLNLEAVGVTRSGAFAELVAVPEKCLFPIPEGLSFQEAAMAEPLACVIYGIQRSNLRPGERVLIFGAGPIGLLLLCAFQKSGASLVTMVDVSEKKLNLAQELGAHAVVVADGREGSRLREMAPLGFEVVVDATGIPAVQEKALQFVQPDGTYLLFGVAPRGALMKVEPYSIFKNDLRIVGSFAVKKTMQYSLNLLASGAIPVNRLISASFTLNDFGLALSEVLDNPDHLKVQIVFP</sequence>
<keyword evidence="2 4" id="KW-0862">Zinc</keyword>
<evidence type="ECO:0000259" key="5">
    <source>
        <dbReference type="SMART" id="SM00829"/>
    </source>
</evidence>
<gene>
    <name evidence="6" type="ORF">QBE54_02585</name>
</gene>